<keyword evidence="4" id="KW-1185">Reference proteome</keyword>
<evidence type="ECO:0000313" key="4">
    <source>
        <dbReference type="Proteomes" id="UP000560081"/>
    </source>
</evidence>
<sequence>MDLDPEERLARVRRAAAERLARAPLGAEPSVLDAVRGVLALPDPGVAPEAAAEPLTAGGAGVVARRAAAVTEELTGFGPLAPWVRREGVTDVLVDADGHVWTDGTEGLVRRSLTLRPGDAEALAVRLITQAGRRLDPAVPLADARLYGVRVHAALPPVSSGGAVLSLRVPAPAPPSLERLARGWPDGPRWGAVLDELVGGHATVLVSGTTGSGKTTLLSAALSAAAPDERIVLVEDTREATPAHPHVIPLQTRAPNPDGAGEVTLAELIRQALRMRPDRLVVGECRGAEVADLLTALNTGHQGAWGTLHANAADDVPARLTAMGALAGWSPAAVAAQTRAGVDAVLHVVRDGRGRHPAALAVPDRPDDPAAPLRMLPALTWTAEEGTRDGPGLALLRARLAGRGPATPPGAGG</sequence>
<evidence type="ECO:0000256" key="1">
    <source>
        <dbReference type="ARBA" id="ARBA00006611"/>
    </source>
</evidence>
<dbReference type="InterPro" id="IPR027417">
    <property type="entry name" value="P-loop_NTPase"/>
</dbReference>
<organism evidence="3 4">
    <name type="scientific">Micrococcus flavus</name>
    <dbReference type="NCBI Taxonomy" id="384602"/>
    <lineage>
        <taxon>Bacteria</taxon>
        <taxon>Bacillati</taxon>
        <taxon>Actinomycetota</taxon>
        <taxon>Actinomycetes</taxon>
        <taxon>Micrococcales</taxon>
        <taxon>Micrococcaceae</taxon>
        <taxon>Micrococcus</taxon>
    </lineage>
</organism>
<dbReference type="GO" id="GO:0016887">
    <property type="term" value="F:ATP hydrolysis activity"/>
    <property type="evidence" value="ECO:0007669"/>
    <property type="project" value="InterPro"/>
</dbReference>
<dbReference type="CDD" id="cd01130">
    <property type="entry name" value="VirB11-like_ATPase"/>
    <property type="match status" value="1"/>
</dbReference>
<comment type="caution">
    <text evidence="3">The sequence shown here is derived from an EMBL/GenBank/DDBJ whole genome shotgun (WGS) entry which is preliminary data.</text>
</comment>
<feature type="domain" description="Bacterial type II secretion system protein E" evidence="2">
    <location>
        <begin position="157"/>
        <end position="345"/>
    </location>
</feature>
<dbReference type="RefSeq" id="WP_229667288.1">
    <property type="nucleotide sequence ID" value="NZ_BMLA01000003.1"/>
</dbReference>
<dbReference type="PANTHER" id="PTHR30486">
    <property type="entry name" value="TWITCHING MOTILITY PROTEIN PILT"/>
    <property type="match status" value="1"/>
</dbReference>
<dbReference type="InterPro" id="IPR050921">
    <property type="entry name" value="T4SS_GSP_E_ATPase"/>
</dbReference>
<dbReference type="Gene3D" id="3.30.450.380">
    <property type="match status" value="1"/>
</dbReference>
<dbReference type="SUPFAM" id="SSF52540">
    <property type="entry name" value="P-loop containing nucleoside triphosphate hydrolases"/>
    <property type="match status" value="1"/>
</dbReference>
<name>A0A7W7L1S4_9MICC</name>
<reference evidence="3 4" key="1">
    <citation type="submission" date="2020-08" db="EMBL/GenBank/DDBJ databases">
        <title>Sequencing the genomes of 1000 actinobacteria strains.</title>
        <authorList>
            <person name="Klenk H.-P."/>
        </authorList>
    </citation>
    <scope>NUCLEOTIDE SEQUENCE [LARGE SCALE GENOMIC DNA]</scope>
    <source>
        <strain evidence="3 4">DSM 19079</strain>
    </source>
</reference>
<proteinExistence type="inferred from homology"/>
<dbReference type="AlphaFoldDB" id="A0A7W7L1S4"/>
<dbReference type="Pfam" id="PF00437">
    <property type="entry name" value="T2SSE"/>
    <property type="match status" value="1"/>
</dbReference>
<gene>
    <name evidence="3" type="ORF">BJ976_000390</name>
</gene>
<accession>A0A7W7L1S4</accession>
<dbReference type="Proteomes" id="UP000560081">
    <property type="component" value="Unassembled WGS sequence"/>
</dbReference>
<dbReference type="InterPro" id="IPR001482">
    <property type="entry name" value="T2SS/T4SS_dom"/>
</dbReference>
<dbReference type="PANTHER" id="PTHR30486:SF6">
    <property type="entry name" value="TYPE IV PILUS RETRACTATION ATPASE PILT"/>
    <property type="match status" value="1"/>
</dbReference>
<dbReference type="Gene3D" id="3.40.50.300">
    <property type="entry name" value="P-loop containing nucleotide triphosphate hydrolases"/>
    <property type="match status" value="1"/>
</dbReference>
<evidence type="ECO:0000259" key="2">
    <source>
        <dbReference type="Pfam" id="PF00437"/>
    </source>
</evidence>
<comment type="similarity">
    <text evidence="1">Belongs to the GSP E family.</text>
</comment>
<evidence type="ECO:0000313" key="3">
    <source>
        <dbReference type="EMBL" id="MBB4882039.1"/>
    </source>
</evidence>
<protein>
    <submittedName>
        <fullName evidence="3">Pilus assembly protein CpaF</fullName>
    </submittedName>
</protein>
<dbReference type="EMBL" id="JACHMC010000001">
    <property type="protein sequence ID" value="MBB4882039.1"/>
    <property type="molecule type" value="Genomic_DNA"/>
</dbReference>